<dbReference type="AlphaFoldDB" id="A0A0F5IQ00"/>
<dbReference type="RefSeq" id="WP_052349838.1">
    <property type="nucleotide sequence ID" value="NZ_KQ033921.1"/>
</dbReference>
<dbReference type="HOGENOM" id="CLU_063823_0_0_10"/>
<name>A0A0F5IQ00_9BACT</name>
<keyword evidence="2" id="KW-1185">Reference proteome</keyword>
<dbReference type="SUPFAM" id="SSF53448">
    <property type="entry name" value="Nucleotide-diphospho-sugar transferases"/>
    <property type="match status" value="1"/>
</dbReference>
<evidence type="ECO:0000313" key="2">
    <source>
        <dbReference type="Proteomes" id="UP000033035"/>
    </source>
</evidence>
<evidence type="ECO:0000313" key="1">
    <source>
        <dbReference type="EMBL" id="KKB47553.1"/>
    </source>
</evidence>
<dbReference type="Proteomes" id="UP000033035">
    <property type="component" value="Unassembled WGS sequence"/>
</dbReference>
<dbReference type="InterPro" id="IPR010446">
    <property type="entry name" value="GalNAc_Trfase_b"/>
</dbReference>
<reference evidence="1 2" key="1">
    <citation type="submission" date="2013-04" db="EMBL/GenBank/DDBJ databases">
        <title>The Genome Sequence of Parabacteroides gordonii DSM 23371.</title>
        <authorList>
            <consortium name="The Broad Institute Genomics Platform"/>
            <person name="Earl A."/>
            <person name="Ward D."/>
            <person name="Feldgarden M."/>
            <person name="Gevers D."/>
            <person name="Martens E."/>
            <person name="Sakamoto M."/>
            <person name="Benno Y."/>
            <person name="Suzuki N."/>
            <person name="Matsunaga N."/>
            <person name="Koshihara K."/>
            <person name="Seki M."/>
            <person name="Komiya H."/>
            <person name="Walker B."/>
            <person name="Young S."/>
            <person name="Zeng Q."/>
            <person name="Gargeya S."/>
            <person name="Fitzgerald M."/>
            <person name="Haas B."/>
            <person name="Abouelleil A."/>
            <person name="Allen A.W."/>
            <person name="Alvarado L."/>
            <person name="Arachchi H.M."/>
            <person name="Berlin A.M."/>
            <person name="Chapman S.B."/>
            <person name="Gainer-Dewar J."/>
            <person name="Goldberg J."/>
            <person name="Griggs A."/>
            <person name="Gujja S."/>
            <person name="Hansen M."/>
            <person name="Howarth C."/>
            <person name="Imamovic A."/>
            <person name="Ireland A."/>
            <person name="Larimer J."/>
            <person name="McCowan C."/>
            <person name="Murphy C."/>
            <person name="Pearson M."/>
            <person name="Poon T.W."/>
            <person name="Priest M."/>
            <person name="Roberts A."/>
            <person name="Saif S."/>
            <person name="Shea T."/>
            <person name="Sisk P."/>
            <person name="Sykes S."/>
            <person name="Wortman J."/>
            <person name="Nusbaum C."/>
            <person name="Birren B."/>
        </authorList>
    </citation>
    <scope>NUCLEOTIDE SEQUENCE [LARGE SCALE GENOMIC DNA]</scope>
    <source>
        <strain evidence="1 2">MS-1</strain>
    </source>
</reference>
<protein>
    <submittedName>
        <fullName evidence="1">Uncharacterized protein</fullName>
    </submittedName>
</protein>
<dbReference type="PATRIC" id="fig|1203610.3.peg.5313"/>
<comment type="caution">
    <text evidence="1">The sequence shown here is derived from an EMBL/GenBank/DDBJ whole genome shotgun (WGS) entry which is preliminary data.</text>
</comment>
<sequence length="383" mass="45321">MKKAPCTCPLCVKGDYNPVDYMVDLSELERERLCGVSGLMRVKDEARWVAQSIDSCIAALDELIICYQESTDGTEEIVEQKRLQYPDKIRTFFYAPPVYTHNLSKEDFQYAVGLPEDSVHLLSNYYNYTLLKARYRYAVKIDADQIYFSDRLKRLCDAYRNELQQKITLGEYMADKYLEIFRIILGMSFNMFFLRLIDFLPFQKTVFRQYNAYLFKQVCRIKCMTILSGINLSKKNGKWGIAGFKENIGTSLAFNGSGDTFIFQISDHTFFSPMYQTYDPKEVTYKIVYNDYYKKYRIIERFHHNNCLSLYGGFCWYHMKFADCEESEGHLIDQKVELVDFFKMSLYDLIKGNILDIRKYHFKYHLFSFVYDKNIPPVNQIIK</sequence>
<dbReference type="InterPro" id="IPR029044">
    <property type="entry name" value="Nucleotide-diphossugar_trans"/>
</dbReference>
<dbReference type="Gene3D" id="3.90.550.10">
    <property type="entry name" value="Spore Coat Polysaccharide Biosynthesis Protein SpsA, Chain A"/>
    <property type="match status" value="1"/>
</dbReference>
<organism evidence="1 2">
    <name type="scientific">Parabacteroides gordonii MS-1 = DSM 23371</name>
    <dbReference type="NCBI Taxonomy" id="1203610"/>
    <lineage>
        <taxon>Bacteria</taxon>
        <taxon>Pseudomonadati</taxon>
        <taxon>Bacteroidota</taxon>
        <taxon>Bacteroidia</taxon>
        <taxon>Bacteroidales</taxon>
        <taxon>Tannerellaceae</taxon>
        <taxon>Parabacteroides</taxon>
    </lineage>
</organism>
<dbReference type="STRING" id="1203610.HMPREF1536_05197"/>
<accession>A0A0F5IQ00</accession>
<proteinExistence type="predicted"/>
<gene>
    <name evidence="1" type="ORF">HMPREF1536_05197</name>
</gene>
<dbReference type="Pfam" id="PF06306">
    <property type="entry name" value="CgtA"/>
    <property type="match status" value="1"/>
</dbReference>
<dbReference type="EMBL" id="AQHW01000029">
    <property type="protein sequence ID" value="KKB47553.1"/>
    <property type="molecule type" value="Genomic_DNA"/>
</dbReference>